<dbReference type="AlphaFoldDB" id="A0A8E2ENR0"/>
<gene>
    <name evidence="2" type="ORF">AOQ84DRAFT_383560</name>
</gene>
<dbReference type="Proteomes" id="UP000250140">
    <property type="component" value="Unassembled WGS sequence"/>
</dbReference>
<evidence type="ECO:0000256" key="1">
    <source>
        <dbReference type="SAM" id="Phobius"/>
    </source>
</evidence>
<feature type="transmembrane region" description="Helical" evidence="1">
    <location>
        <begin position="227"/>
        <end position="247"/>
    </location>
</feature>
<protein>
    <submittedName>
        <fullName evidence="2">Uncharacterized protein</fullName>
    </submittedName>
</protein>
<keyword evidence="3" id="KW-1185">Reference proteome</keyword>
<keyword evidence="1" id="KW-0472">Membrane</keyword>
<feature type="transmembrane region" description="Helical" evidence="1">
    <location>
        <begin position="85"/>
        <end position="107"/>
    </location>
</feature>
<evidence type="ECO:0000313" key="3">
    <source>
        <dbReference type="Proteomes" id="UP000250140"/>
    </source>
</evidence>
<dbReference type="OrthoDB" id="3517272at2759"/>
<dbReference type="EMBL" id="KV751103">
    <property type="protein sequence ID" value="OCL01603.1"/>
    <property type="molecule type" value="Genomic_DNA"/>
</dbReference>
<accession>A0A8E2ENR0</accession>
<sequence>MGYIISGYGAPSDAPPSVLDTNSTTLHGYFNSSHLSGLNLYYPPGRLPTPWPWLLLSMLLSLALGVIGVRSAFASWKDVEPTRFAIIRTTACFAWNCIRAVVAFIIALKASLDTGRNHPPPSSLLLLLGSIQTYIGSRSIPLICNFILVLCQILVYAALILAMDGSYGQFAIEGGNCPPDDGYNYAQPVFVESCLNASREWATVGCAVVPGTDGNDSANKIVKVEQTAALIGGVYVLTIILALFDTVSVHRSALFHPVKRESNKRLKFAVWMAVFSLIFGAIFTPIVVATHYNQLKRPEILTYVDSWGTFEPINRTASSARASMTFDYGDAEHWTDCFGVPTPANRDGFWSEWWHEINPVARILAFV</sequence>
<reference evidence="2 3" key="1">
    <citation type="journal article" date="2016" name="Nat. Commun.">
        <title>Ectomycorrhizal ecology is imprinted in the genome of the dominant symbiotic fungus Cenococcum geophilum.</title>
        <authorList>
            <consortium name="DOE Joint Genome Institute"/>
            <person name="Peter M."/>
            <person name="Kohler A."/>
            <person name="Ohm R.A."/>
            <person name="Kuo A."/>
            <person name="Krutzmann J."/>
            <person name="Morin E."/>
            <person name="Arend M."/>
            <person name="Barry K.W."/>
            <person name="Binder M."/>
            <person name="Choi C."/>
            <person name="Clum A."/>
            <person name="Copeland A."/>
            <person name="Grisel N."/>
            <person name="Haridas S."/>
            <person name="Kipfer T."/>
            <person name="LaButti K."/>
            <person name="Lindquist E."/>
            <person name="Lipzen A."/>
            <person name="Maire R."/>
            <person name="Meier B."/>
            <person name="Mihaltcheva S."/>
            <person name="Molinier V."/>
            <person name="Murat C."/>
            <person name="Poggeler S."/>
            <person name="Quandt C.A."/>
            <person name="Sperisen C."/>
            <person name="Tritt A."/>
            <person name="Tisserant E."/>
            <person name="Crous P.W."/>
            <person name="Henrissat B."/>
            <person name="Nehls U."/>
            <person name="Egli S."/>
            <person name="Spatafora J.W."/>
            <person name="Grigoriev I.V."/>
            <person name="Martin F.M."/>
        </authorList>
    </citation>
    <scope>NUCLEOTIDE SEQUENCE [LARGE SCALE GENOMIC DNA]</scope>
    <source>
        <strain evidence="2 3">CBS 207.34</strain>
    </source>
</reference>
<name>A0A8E2ENR0_9PEZI</name>
<organism evidence="2 3">
    <name type="scientific">Glonium stellatum</name>
    <dbReference type="NCBI Taxonomy" id="574774"/>
    <lineage>
        <taxon>Eukaryota</taxon>
        <taxon>Fungi</taxon>
        <taxon>Dikarya</taxon>
        <taxon>Ascomycota</taxon>
        <taxon>Pezizomycotina</taxon>
        <taxon>Dothideomycetes</taxon>
        <taxon>Pleosporomycetidae</taxon>
        <taxon>Gloniales</taxon>
        <taxon>Gloniaceae</taxon>
        <taxon>Glonium</taxon>
    </lineage>
</organism>
<proteinExistence type="predicted"/>
<feature type="transmembrane region" description="Helical" evidence="1">
    <location>
        <begin position="51"/>
        <end position="73"/>
    </location>
</feature>
<feature type="transmembrane region" description="Helical" evidence="1">
    <location>
        <begin position="268"/>
        <end position="288"/>
    </location>
</feature>
<evidence type="ECO:0000313" key="2">
    <source>
        <dbReference type="EMBL" id="OCL01603.1"/>
    </source>
</evidence>
<feature type="transmembrane region" description="Helical" evidence="1">
    <location>
        <begin position="142"/>
        <end position="163"/>
    </location>
</feature>
<keyword evidence="1" id="KW-0812">Transmembrane</keyword>
<keyword evidence="1" id="KW-1133">Transmembrane helix</keyword>